<protein>
    <submittedName>
        <fullName evidence="2">Uncharacterized protein</fullName>
    </submittedName>
</protein>
<organism evidence="2 3">
    <name type="scientific">Suillus luteus UH-Slu-Lm8-n1</name>
    <dbReference type="NCBI Taxonomy" id="930992"/>
    <lineage>
        <taxon>Eukaryota</taxon>
        <taxon>Fungi</taxon>
        <taxon>Dikarya</taxon>
        <taxon>Basidiomycota</taxon>
        <taxon>Agaricomycotina</taxon>
        <taxon>Agaricomycetes</taxon>
        <taxon>Agaricomycetidae</taxon>
        <taxon>Boletales</taxon>
        <taxon>Suillineae</taxon>
        <taxon>Suillaceae</taxon>
        <taxon>Suillus</taxon>
    </lineage>
</organism>
<name>A0A0C9ZJM7_9AGAM</name>
<accession>A0A0C9ZJM7</accession>
<proteinExistence type="predicted"/>
<evidence type="ECO:0000256" key="1">
    <source>
        <dbReference type="SAM" id="MobiDB-lite"/>
    </source>
</evidence>
<dbReference type="EMBL" id="KN835437">
    <property type="protein sequence ID" value="KIK37670.1"/>
    <property type="molecule type" value="Genomic_DNA"/>
</dbReference>
<dbReference type="OrthoDB" id="3230575at2759"/>
<feature type="region of interest" description="Disordered" evidence="1">
    <location>
        <begin position="1"/>
        <end position="140"/>
    </location>
</feature>
<dbReference type="AlphaFoldDB" id="A0A0C9ZJM7"/>
<sequence>MKDKEPTSHKSHSQTSRPYPSTPCPHSQPQHSGPQFFPLDVLQDDDDMEHSTPILLDSPTSKTSVSPPNTPTPTPRVTQGRTPSANTAQADNITTPIPNPTPAPTPDHITAHQSDLTDSIHAPHNSEDQDMSAPPIPNANHVHNSEEEAILAHLALAETNRSILRHDSPNHCTTLPQFTPMPLGGFPSTHMSHSAQIFDHLDNRVLLTWFQVEHPKFKFMVRIFDHIGKNVFENSTIIAERVRTNIAIIANFVHQGAAPIRVSPPQPQGGRDSKDFPVGFLVHNISEETRNTILTQCIWSAADITLEAFPFSCNRPPTLLFCLAGFTTSNADIVKQTVADTWAYHENCAHINDIFLETTRDLIRSIHVEHLDFKITGGLSVPCSNIFAISPSNNAKTWMNSAVSSTYLTTQPVLTDVELLSLFPHALSVIL</sequence>
<evidence type="ECO:0000313" key="3">
    <source>
        <dbReference type="Proteomes" id="UP000054485"/>
    </source>
</evidence>
<keyword evidence="3" id="KW-1185">Reference proteome</keyword>
<reference evidence="3" key="2">
    <citation type="submission" date="2015-01" db="EMBL/GenBank/DDBJ databases">
        <title>Evolutionary Origins and Diversification of the Mycorrhizal Mutualists.</title>
        <authorList>
            <consortium name="DOE Joint Genome Institute"/>
            <consortium name="Mycorrhizal Genomics Consortium"/>
            <person name="Kohler A."/>
            <person name="Kuo A."/>
            <person name="Nagy L.G."/>
            <person name="Floudas D."/>
            <person name="Copeland A."/>
            <person name="Barry K.W."/>
            <person name="Cichocki N."/>
            <person name="Veneault-Fourrey C."/>
            <person name="LaButti K."/>
            <person name="Lindquist E.A."/>
            <person name="Lipzen A."/>
            <person name="Lundell T."/>
            <person name="Morin E."/>
            <person name="Murat C."/>
            <person name="Riley R."/>
            <person name="Ohm R."/>
            <person name="Sun H."/>
            <person name="Tunlid A."/>
            <person name="Henrissat B."/>
            <person name="Grigoriev I.V."/>
            <person name="Hibbett D.S."/>
            <person name="Martin F."/>
        </authorList>
    </citation>
    <scope>NUCLEOTIDE SEQUENCE [LARGE SCALE GENOMIC DNA]</scope>
    <source>
        <strain evidence="3">UH-Slu-Lm8-n1</strain>
    </source>
</reference>
<feature type="compositionally biased region" description="Polar residues" evidence="1">
    <location>
        <begin position="79"/>
        <end position="89"/>
    </location>
</feature>
<gene>
    <name evidence="2" type="ORF">CY34DRAFT_15557</name>
</gene>
<dbReference type="InParanoid" id="A0A0C9ZJM7"/>
<evidence type="ECO:0000313" key="2">
    <source>
        <dbReference type="EMBL" id="KIK37670.1"/>
    </source>
</evidence>
<dbReference type="Proteomes" id="UP000054485">
    <property type="component" value="Unassembled WGS sequence"/>
</dbReference>
<feature type="compositionally biased region" description="Low complexity" evidence="1">
    <location>
        <begin position="58"/>
        <end position="67"/>
    </location>
</feature>
<dbReference type="HOGENOM" id="CLU_045171_0_0_1"/>
<feature type="compositionally biased region" description="Polar residues" evidence="1">
    <location>
        <begin position="13"/>
        <end position="33"/>
    </location>
</feature>
<reference evidence="2 3" key="1">
    <citation type="submission" date="2014-04" db="EMBL/GenBank/DDBJ databases">
        <authorList>
            <consortium name="DOE Joint Genome Institute"/>
            <person name="Kuo A."/>
            <person name="Ruytinx J."/>
            <person name="Rineau F."/>
            <person name="Colpaert J."/>
            <person name="Kohler A."/>
            <person name="Nagy L.G."/>
            <person name="Floudas D."/>
            <person name="Copeland A."/>
            <person name="Barry K.W."/>
            <person name="Cichocki N."/>
            <person name="Veneault-Fourrey C."/>
            <person name="LaButti K."/>
            <person name="Lindquist E.A."/>
            <person name="Lipzen A."/>
            <person name="Lundell T."/>
            <person name="Morin E."/>
            <person name="Murat C."/>
            <person name="Sun H."/>
            <person name="Tunlid A."/>
            <person name="Henrissat B."/>
            <person name="Grigoriev I.V."/>
            <person name="Hibbett D.S."/>
            <person name="Martin F."/>
            <person name="Nordberg H.P."/>
            <person name="Cantor M.N."/>
            <person name="Hua S.X."/>
        </authorList>
    </citation>
    <scope>NUCLEOTIDE SEQUENCE [LARGE SCALE GENOMIC DNA]</scope>
    <source>
        <strain evidence="2 3">UH-Slu-Lm8-n1</strain>
    </source>
</reference>